<dbReference type="PANTHER" id="PTHR30212:SF2">
    <property type="entry name" value="PROTEIN YIIM"/>
    <property type="match status" value="1"/>
</dbReference>
<evidence type="ECO:0000259" key="1">
    <source>
        <dbReference type="PROSITE" id="PS51340"/>
    </source>
</evidence>
<dbReference type="GO" id="GO:0030170">
    <property type="term" value="F:pyridoxal phosphate binding"/>
    <property type="evidence" value="ECO:0007669"/>
    <property type="project" value="InterPro"/>
</dbReference>
<dbReference type="InterPro" id="IPR005302">
    <property type="entry name" value="MoCF_Sase_C"/>
</dbReference>
<dbReference type="AlphaFoldDB" id="A0A7G5IHI6"/>
<accession>A0A7G5IHI6</accession>
<keyword evidence="3" id="KW-1185">Reference proteome</keyword>
<feature type="domain" description="MOSC" evidence="1">
    <location>
        <begin position="27"/>
        <end position="164"/>
    </location>
</feature>
<dbReference type="PANTHER" id="PTHR30212">
    <property type="entry name" value="PROTEIN YIIM"/>
    <property type="match status" value="1"/>
</dbReference>
<name>A0A7G5IHI6_9SPHN</name>
<dbReference type="SUPFAM" id="SSF50800">
    <property type="entry name" value="PK beta-barrel domain-like"/>
    <property type="match status" value="1"/>
</dbReference>
<dbReference type="EMBL" id="CP059851">
    <property type="protein sequence ID" value="QMW22828.1"/>
    <property type="molecule type" value="Genomic_DNA"/>
</dbReference>
<dbReference type="GO" id="GO:0030151">
    <property type="term" value="F:molybdenum ion binding"/>
    <property type="evidence" value="ECO:0007669"/>
    <property type="project" value="InterPro"/>
</dbReference>
<protein>
    <submittedName>
        <fullName evidence="2">MOSC domain-containing protein</fullName>
    </submittedName>
</protein>
<evidence type="ECO:0000313" key="2">
    <source>
        <dbReference type="EMBL" id="QMW22828.1"/>
    </source>
</evidence>
<proteinExistence type="predicted"/>
<dbReference type="InterPro" id="IPR005163">
    <property type="entry name" value="Tri_helical_YiiM-like"/>
</dbReference>
<evidence type="ECO:0000313" key="3">
    <source>
        <dbReference type="Proteomes" id="UP000515292"/>
    </source>
</evidence>
<dbReference type="Gene3D" id="2.40.33.20">
    <property type="entry name" value="PK beta-barrel domain-like"/>
    <property type="match status" value="1"/>
</dbReference>
<dbReference type="KEGG" id="sand:H3309_16265"/>
<dbReference type="Proteomes" id="UP000515292">
    <property type="component" value="Chromosome"/>
</dbReference>
<dbReference type="Pfam" id="PF03473">
    <property type="entry name" value="MOSC"/>
    <property type="match status" value="1"/>
</dbReference>
<dbReference type="GO" id="GO:0003824">
    <property type="term" value="F:catalytic activity"/>
    <property type="evidence" value="ECO:0007669"/>
    <property type="project" value="InterPro"/>
</dbReference>
<dbReference type="RefSeq" id="WP_182296095.1">
    <property type="nucleotide sequence ID" value="NZ_CP059851.1"/>
</dbReference>
<dbReference type="InterPro" id="IPR011037">
    <property type="entry name" value="Pyrv_Knase-like_insert_dom_sf"/>
</dbReference>
<dbReference type="Pfam" id="PF03475">
    <property type="entry name" value="YiiM_3-alpha"/>
    <property type="match status" value="1"/>
</dbReference>
<organism evidence="2 3">
    <name type="scientific">Sandaracinobacteroides saxicola</name>
    <dbReference type="NCBI Taxonomy" id="2759707"/>
    <lineage>
        <taxon>Bacteria</taxon>
        <taxon>Pseudomonadati</taxon>
        <taxon>Pseudomonadota</taxon>
        <taxon>Alphaproteobacteria</taxon>
        <taxon>Sphingomonadales</taxon>
        <taxon>Sphingosinicellaceae</taxon>
        <taxon>Sandaracinobacteroides</taxon>
    </lineage>
</organism>
<dbReference type="InterPro" id="IPR052353">
    <property type="entry name" value="Benzoxazolinone_Detox_Enz"/>
</dbReference>
<reference evidence="2 3" key="1">
    <citation type="submission" date="2020-07" db="EMBL/GenBank/DDBJ databases">
        <title>Complete genome sequence for Sandaracinobacter sp. M6.</title>
        <authorList>
            <person name="Tang Y."/>
            <person name="Liu Q."/>
            <person name="Guo Z."/>
            <person name="Lei P."/>
            <person name="Huang B."/>
        </authorList>
    </citation>
    <scope>NUCLEOTIDE SEQUENCE [LARGE SCALE GENOMIC DNA]</scope>
    <source>
        <strain evidence="2 3">M6</strain>
    </source>
</reference>
<sequence length="215" mass="23399">MTSPSLLELRIGRAVRFGKTVTAYGKQPVQGPLAAHQLGLVGDQQANQRVHGGPEKAIYAYAASNYPHWVAEHPRHADRLVPGGFGENLLVAGLDETTVHIGDRWRIGSVVLEVCQPRQPCNTLARWYGDPAMVKAMIENGRSGWYNRVAEPGQLAAGDVLTWEERLPGAWSIAQVLRVSYADPPDSAALEALAAHPRLAKSWATWAARLAKAAR</sequence>
<dbReference type="PROSITE" id="PS51340">
    <property type="entry name" value="MOSC"/>
    <property type="match status" value="1"/>
</dbReference>
<gene>
    <name evidence="2" type="ORF">H3309_16265</name>
</gene>